<gene>
    <name evidence="1" type="ORF">A3G05_01050</name>
</gene>
<protein>
    <submittedName>
        <fullName evidence="1">Uncharacterized protein</fullName>
    </submittedName>
</protein>
<accession>A0A1G2UYR7</accession>
<comment type="caution">
    <text evidence="1">The sequence shown here is derived from an EMBL/GenBank/DDBJ whole genome shotgun (WGS) entry which is preliminary data.</text>
</comment>
<dbReference type="AlphaFoldDB" id="A0A1G2UYR7"/>
<dbReference type="Proteomes" id="UP000178288">
    <property type="component" value="Unassembled WGS sequence"/>
</dbReference>
<organism evidence="1 2">
    <name type="scientific">Candidatus Zambryskibacteria bacterium RIFCSPLOWO2_12_FULL_45_14</name>
    <dbReference type="NCBI Taxonomy" id="1802778"/>
    <lineage>
        <taxon>Bacteria</taxon>
        <taxon>Candidatus Zambryskiibacteriota</taxon>
    </lineage>
</organism>
<dbReference type="EMBL" id="MHWV01000003">
    <property type="protein sequence ID" value="OHB14502.1"/>
    <property type="molecule type" value="Genomic_DNA"/>
</dbReference>
<proteinExistence type="predicted"/>
<evidence type="ECO:0000313" key="1">
    <source>
        <dbReference type="EMBL" id="OHB14502.1"/>
    </source>
</evidence>
<reference evidence="1 2" key="1">
    <citation type="journal article" date="2016" name="Nat. Commun.">
        <title>Thousands of microbial genomes shed light on interconnected biogeochemical processes in an aquifer system.</title>
        <authorList>
            <person name="Anantharaman K."/>
            <person name="Brown C.T."/>
            <person name="Hug L.A."/>
            <person name="Sharon I."/>
            <person name="Castelle C.J."/>
            <person name="Probst A.J."/>
            <person name="Thomas B.C."/>
            <person name="Singh A."/>
            <person name="Wilkins M.J."/>
            <person name="Karaoz U."/>
            <person name="Brodie E.L."/>
            <person name="Williams K.H."/>
            <person name="Hubbard S.S."/>
            <person name="Banfield J.F."/>
        </authorList>
    </citation>
    <scope>NUCLEOTIDE SEQUENCE [LARGE SCALE GENOMIC DNA]</scope>
</reference>
<evidence type="ECO:0000313" key="2">
    <source>
        <dbReference type="Proteomes" id="UP000178288"/>
    </source>
</evidence>
<sequence>MADKSLERALLQVGFDDNSARLILDNKLIAEAVVTAAKNICDKFRAVTMEPQSNSGNRPYGGSLTKDSIHAAVLTIRKKGKKVTQNAVAEELKSGSSYISILFKSYPELKEAYLTARNASGAK</sequence>
<name>A0A1G2UYR7_9BACT</name>